<evidence type="ECO:0000256" key="1">
    <source>
        <dbReference type="ARBA" id="ARBA00002286"/>
    </source>
</evidence>
<protein>
    <submittedName>
        <fullName evidence="6">IS6 family transposase</fullName>
    </submittedName>
</protein>
<evidence type="ECO:0000256" key="3">
    <source>
        <dbReference type="ARBA" id="ARBA00023125"/>
    </source>
</evidence>
<evidence type="ECO:0000256" key="4">
    <source>
        <dbReference type="ARBA" id="ARBA00023172"/>
    </source>
</evidence>
<sequence>MLKERGVDVDHTTLYRWVQHYAPELEKRTLWYQNRLSFSWRVDETYVKVKGQWKYLFRAIDKRGDTIDFLLTAKRDSKAAKRFLAKALRRSKHYVPSRINTDKNPAYGLALAELKSEGKVPEFVQLRQVKYLNNRLESDHGKLKRLIKPTLGFQSMRTATATIKGFEVMRMFKKGQFDGWIRSVGGGTEVFFINRLFGIHA</sequence>
<name>A0ABQ3E8S7_9HYPH</name>
<keyword evidence="7" id="KW-1185">Reference proteome</keyword>
<evidence type="ECO:0000259" key="5">
    <source>
        <dbReference type="PROSITE" id="PS50994"/>
    </source>
</evidence>
<dbReference type="Gene3D" id="3.30.420.10">
    <property type="entry name" value="Ribonuclease H-like superfamily/Ribonuclease H"/>
    <property type="match status" value="1"/>
</dbReference>
<dbReference type="InterPro" id="IPR001584">
    <property type="entry name" value="Integrase_cat-core"/>
</dbReference>
<feature type="domain" description="Integrase catalytic" evidence="5">
    <location>
        <begin position="19"/>
        <end position="197"/>
    </location>
</feature>
<reference evidence="7" key="1">
    <citation type="journal article" date="2019" name="Int. J. Syst. Evol. Microbiol.">
        <title>The Global Catalogue of Microorganisms (GCM) 10K type strain sequencing project: providing services to taxonomists for standard genome sequencing and annotation.</title>
        <authorList>
            <consortium name="The Broad Institute Genomics Platform"/>
            <consortium name="The Broad Institute Genome Sequencing Center for Infectious Disease"/>
            <person name="Wu L."/>
            <person name="Ma J."/>
        </authorList>
    </citation>
    <scope>NUCLEOTIDE SEQUENCE [LARGE SCALE GENOMIC DNA]</scope>
    <source>
        <strain evidence="7">KCTC 12861</strain>
    </source>
</reference>
<dbReference type="SUPFAM" id="SSF53098">
    <property type="entry name" value="Ribonuclease H-like"/>
    <property type="match status" value="1"/>
</dbReference>
<gene>
    <name evidence="6" type="ORF">GCM10007094_13100</name>
</gene>
<dbReference type="PANTHER" id="PTHR35528">
    <property type="entry name" value="BLL1675 PROTEIN"/>
    <property type="match status" value="1"/>
</dbReference>
<organism evidence="6 7">
    <name type="scientific">Pseudovibrio japonicus</name>
    <dbReference type="NCBI Taxonomy" id="366534"/>
    <lineage>
        <taxon>Bacteria</taxon>
        <taxon>Pseudomonadati</taxon>
        <taxon>Pseudomonadota</taxon>
        <taxon>Alphaproteobacteria</taxon>
        <taxon>Hyphomicrobiales</taxon>
        <taxon>Stappiaceae</taxon>
        <taxon>Pseudovibrio</taxon>
    </lineage>
</organism>
<dbReference type="PROSITE" id="PS50994">
    <property type="entry name" value="INTEGRASE"/>
    <property type="match status" value="1"/>
</dbReference>
<dbReference type="InterPro" id="IPR012337">
    <property type="entry name" value="RNaseH-like_sf"/>
</dbReference>
<dbReference type="InterPro" id="IPR032874">
    <property type="entry name" value="DDE_dom"/>
</dbReference>
<dbReference type="Proteomes" id="UP000637980">
    <property type="component" value="Unassembled WGS sequence"/>
</dbReference>
<proteinExistence type="predicted"/>
<comment type="caution">
    <text evidence="6">The sequence shown here is derived from an EMBL/GenBank/DDBJ whole genome shotgun (WGS) entry which is preliminary data.</text>
</comment>
<evidence type="ECO:0000313" key="6">
    <source>
        <dbReference type="EMBL" id="GHB26284.1"/>
    </source>
</evidence>
<dbReference type="Pfam" id="PF13610">
    <property type="entry name" value="DDE_Tnp_IS240"/>
    <property type="match status" value="1"/>
</dbReference>
<keyword evidence="4" id="KW-0233">DNA recombination</keyword>
<comment type="function">
    <text evidence="1">Involved in the transposition of the insertion sequence.</text>
</comment>
<keyword evidence="2" id="KW-0815">Transposition</keyword>
<accession>A0ABQ3E8S7</accession>
<dbReference type="NCBIfam" id="NF033587">
    <property type="entry name" value="transpos_IS6"/>
    <property type="match status" value="1"/>
</dbReference>
<dbReference type="InterPro" id="IPR052183">
    <property type="entry name" value="IS_Transposase"/>
</dbReference>
<dbReference type="EMBL" id="BMXE01000002">
    <property type="protein sequence ID" value="GHB26284.1"/>
    <property type="molecule type" value="Genomic_DNA"/>
</dbReference>
<evidence type="ECO:0000256" key="2">
    <source>
        <dbReference type="ARBA" id="ARBA00022578"/>
    </source>
</evidence>
<evidence type="ECO:0000313" key="7">
    <source>
        <dbReference type="Proteomes" id="UP000637980"/>
    </source>
</evidence>
<dbReference type="InterPro" id="IPR036397">
    <property type="entry name" value="RNaseH_sf"/>
</dbReference>
<dbReference type="PANTHER" id="PTHR35528:SF3">
    <property type="entry name" value="BLL1675 PROTEIN"/>
    <property type="match status" value="1"/>
</dbReference>
<keyword evidence="3" id="KW-0238">DNA-binding</keyword>
<dbReference type="InterPro" id="IPR047930">
    <property type="entry name" value="Transpos_IS6"/>
</dbReference>